<protein>
    <submittedName>
        <fullName evidence="2">Aspartyl protease</fullName>
    </submittedName>
</protein>
<dbReference type="Proteomes" id="UP000198850">
    <property type="component" value="Unassembled WGS sequence"/>
</dbReference>
<evidence type="ECO:0000313" key="2">
    <source>
        <dbReference type="EMBL" id="SEB21718.1"/>
    </source>
</evidence>
<accession>A0A1H4HL00</accession>
<dbReference type="STRING" id="425514.SAMN05443550_12119"/>
<proteinExistence type="predicted"/>
<dbReference type="AlphaFoldDB" id="A0A1H4HL00"/>
<name>A0A1H4HL00_9SPHI</name>
<gene>
    <name evidence="2" type="ORF">SAMN05443550_12119</name>
</gene>
<reference evidence="2 3" key="1">
    <citation type="submission" date="2016-10" db="EMBL/GenBank/DDBJ databases">
        <authorList>
            <person name="de Groot N.N."/>
        </authorList>
    </citation>
    <scope>NUCLEOTIDE SEQUENCE [LARGE SCALE GENOMIC DNA]</scope>
    <source>
        <strain evidence="2 3">DSM 19033</strain>
    </source>
</reference>
<dbReference type="InterPro" id="IPR034122">
    <property type="entry name" value="Retropepsin-like_bacterial"/>
</dbReference>
<evidence type="ECO:0000313" key="3">
    <source>
        <dbReference type="Proteomes" id="UP000198850"/>
    </source>
</evidence>
<dbReference type="SUPFAM" id="SSF50630">
    <property type="entry name" value="Acid proteases"/>
    <property type="match status" value="1"/>
</dbReference>
<dbReference type="RefSeq" id="WP_090560103.1">
    <property type="nucleotide sequence ID" value="NZ_FNRA01000021.1"/>
</dbReference>
<organism evidence="2 3">
    <name type="scientific">Pedobacter hartonius</name>
    <dbReference type="NCBI Taxonomy" id="425514"/>
    <lineage>
        <taxon>Bacteria</taxon>
        <taxon>Pseudomonadati</taxon>
        <taxon>Bacteroidota</taxon>
        <taxon>Sphingobacteriia</taxon>
        <taxon>Sphingobacteriales</taxon>
        <taxon>Sphingobacteriaceae</taxon>
        <taxon>Pedobacter</taxon>
    </lineage>
</organism>
<dbReference type="GO" id="GO:0008233">
    <property type="term" value="F:peptidase activity"/>
    <property type="evidence" value="ECO:0007669"/>
    <property type="project" value="UniProtKB-KW"/>
</dbReference>
<feature type="chain" id="PRO_5011616180" evidence="1">
    <location>
        <begin position="23"/>
        <end position="310"/>
    </location>
</feature>
<keyword evidence="2" id="KW-0378">Hydrolase</keyword>
<feature type="signal peptide" evidence="1">
    <location>
        <begin position="1"/>
        <end position="22"/>
    </location>
</feature>
<dbReference type="OrthoDB" id="5166556at2"/>
<keyword evidence="2" id="KW-0645">Protease</keyword>
<keyword evidence="1" id="KW-0732">Signal</keyword>
<dbReference type="CDD" id="cd05483">
    <property type="entry name" value="retropepsin_like_bacteria"/>
    <property type="match status" value="1"/>
</dbReference>
<dbReference type="Pfam" id="PF13650">
    <property type="entry name" value="Asp_protease_2"/>
    <property type="match status" value="1"/>
</dbReference>
<keyword evidence="3" id="KW-1185">Reference proteome</keyword>
<evidence type="ECO:0000256" key="1">
    <source>
        <dbReference type="SAM" id="SignalP"/>
    </source>
</evidence>
<sequence>MKLKQGILIATLLLNGITIASAQIAQIPFEFNGKHIFVKVLTNQSDTLRYIFDTGATTASIDSATAERSGISKDNRRTVTAEGSGDSQNYSMALHQSLKLNTIEMKDVNLLIVNFASLSAKIGSKLDGVIGYEILNKYTTQFDFDQKKIFLYDQIKSVDTTGYTAIPFEFSKNILIPRFPVSITLTNGEVFTGKVMFDTGSIFTLVISSPFSKYHNLERKIGKTHISSSTGLNAITKDQVAVIKGMSFNGFEFGSMDVRLTLNENAVSKDGYLGILGIEIIKHFNVIVDYANKKIYLKPNSAYRDKISKG</sequence>
<dbReference type="Gene3D" id="2.40.70.10">
    <property type="entry name" value="Acid Proteases"/>
    <property type="match status" value="2"/>
</dbReference>
<dbReference type="EMBL" id="FNRA01000021">
    <property type="protein sequence ID" value="SEB21718.1"/>
    <property type="molecule type" value="Genomic_DNA"/>
</dbReference>
<dbReference type="GO" id="GO:0006508">
    <property type="term" value="P:proteolysis"/>
    <property type="evidence" value="ECO:0007669"/>
    <property type="project" value="UniProtKB-KW"/>
</dbReference>
<dbReference type="InterPro" id="IPR021109">
    <property type="entry name" value="Peptidase_aspartic_dom_sf"/>
</dbReference>